<evidence type="ECO:0000259" key="3">
    <source>
        <dbReference type="PROSITE" id="PS51186"/>
    </source>
</evidence>
<name>A0A1M6BMM5_9CLOT</name>
<keyword evidence="1" id="KW-0808">Transferase</keyword>
<reference evidence="4 5" key="1">
    <citation type="submission" date="2016-11" db="EMBL/GenBank/DDBJ databases">
        <authorList>
            <person name="Jaros S."/>
            <person name="Januszkiewicz K."/>
            <person name="Wedrychowicz H."/>
        </authorList>
    </citation>
    <scope>NUCLEOTIDE SEQUENCE [LARGE SCALE GENOMIC DNA]</scope>
    <source>
        <strain evidence="4 5">DSM 21864</strain>
    </source>
</reference>
<dbReference type="InterPro" id="IPR050680">
    <property type="entry name" value="YpeA/RimI_acetyltransf"/>
</dbReference>
<evidence type="ECO:0000256" key="2">
    <source>
        <dbReference type="ARBA" id="ARBA00023315"/>
    </source>
</evidence>
<feature type="domain" description="N-acetyltransferase" evidence="3">
    <location>
        <begin position="133"/>
        <end position="274"/>
    </location>
</feature>
<organism evidence="4 5">
    <name type="scientific">Clostridium amylolyticum</name>
    <dbReference type="NCBI Taxonomy" id="1121298"/>
    <lineage>
        <taxon>Bacteria</taxon>
        <taxon>Bacillati</taxon>
        <taxon>Bacillota</taxon>
        <taxon>Clostridia</taxon>
        <taxon>Eubacteriales</taxon>
        <taxon>Clostridiaceae</taxon>
        <taxon>Clostridium</taxon>
    </lineage>
</organism>
<evidence type="ECO:0000256" key="1">
    <source>
        <dbReference type="ARBA" id="ARBA00022679"/>
    </source>
</evidence>
<dbReference type="InterPro" id="IPR016181">
    <property type="entry name" value="Acyl_CoA_acyltransferase"/>
</dbReference>
<accession>A0A1M6BMM5</accession>
<evidence type="ECO:0000313" key="5">
    <source>
        <dbReference type="Proteomes" id="UP000184080"/>
    </source>
</evidence>
<dbReference type="CDD" id="cd04301">
    <property type="entry name" value="NAT_SF"/>
    <property type="match status" value="1"/>
</dbReference>
<evidence type="ECO:0000313" key="4">
    <source>
        <dbReference type="EMBL" id="SHI49989.1"/>
    </source>
</evidence>
<dbReference type="SUPFAM" id="SSF55729">
    <property type="entry name" value="Acyl-CoA N-acyltransferases (Nat)"/>
    <property type="match status" value="1"/>
</dbReference>
<keyword evidence="2" id="KW-0012">Acyltransferase</keyword>
<sequence length="274" mass="32272">MYTIKDSERKNTIEAYDDEENLVGEAMICPFKASDIHEKPRMNIYFDINVNDIEGKNEIKDQMFDEIIKRSRAIRENYKDFVVKVYHCCFSDDKENIEYYSSKAGFKNDEGMYIIKKELMHEESFEIKEIEGVDFCNLQFEDEHEMMELVEKQNKVFTSGYSVEDLKNLKDNNQWFSIAAKHKGEIIGNIVVVIKEDESKIKYAWVDDLFVSKEWRKFGIGKNLILKAFKELIALGIKESRLEVWSDNKRALSAYESVGYKFYKQTECSIGMFL</sequence>
<dbReference type="AlphaFoldDB" id="A0A1M6BMM5"/>
<keyword evidence="4" id="KW-0687">Ribonucleoprotein</keyword>
<dbReference type="Proteomes" id="UP000184080">
    <property type="component" value="Unassembled WGS sequence"/>
</dbReference>
<keyword evidence="5" id="KW-1185">Reference proteome</keyword>
<dbReference type="GO" id="GO:0005840">
    <property type="term" value="C:ribosome"/>
    <property type="evidence" value="ECO:0007669"/>
    <property type="project" value="UniProtKB-KW"/>
</dbReference>
<keyword evidence="4" id="KW-0689">Ribosomal protein</keyword>
<dbReference type="PANTHER" id="PTHR43420:SF52">
    <property type="entry name" value="N-ACETYLTRANSFERASE YODP"/>
    <property type="match status" value="1"/>
</dbReference>
<dbReference type="RefSeq" id="WP_073003923.1">
    <property type="nucleotide sequence ID" value="NZ_FQZO01000001.1"/>
</dbReference>
<protein>
    <submittedName>
        <fullName evidence="4">Ribosomal protein S18 acetylase RimI</fullName>
    </submittedName>
</protein>
<dbReference type="PANTHER" id="PTHR43420">
    <property type="entry name" value="ACETYLTRANSFERASE"/>
    <property type="match status" value="1"/>
</dbReference>
<dbReference type="PROSITE" id="PS51186">
    <property type="entry name" value="GNAT"/>
    <property type="match status" value="1"/>
</dbReference>
<dbReference type="OrthoDB" id="1897483at2"/>
<dbReference type="STRING" id="1121298.SAMN05444401_0832"/>
<dbReference type="EMBL" id="FQZO01000001">
    <property type="protein sequence ID" value="SHI49989.1"/>
    <property type="molecule type" value="Genomic_DNA"/>
</dbReference>
<dbReference type="GO" id="GO:0016747">
    <property type="term" value="F:acyltransferase activity, transferring groups other than amino-acyl groups"/>
    <property type="evidence" value="ECO:0007669"/>
    <property type="project" value="InterPro"/>
</dbReference>
<proteinExistence type="predicted"/>
<dbReference type="Pfam" id="PF00583">
    <property type="entry name" value="Acetyltransf_1"/>
    <property type="match status" value="1"/>
</dbReference>
<gene>
    <name evidence="4" type="ORF">SAMN05444401_0832</name>
</gene>
<dbReference type="Gene3D" id="3.40.630.30">
    <property type="match status" value="1"/>
</dbReference>
<dbReference type="InterPro" id="IPR000182">
    <property type="entry name" value="GNAT_dom"/>
</dbReference>